<proteinExistence type="predicted"/>
<dbReference type="AlphaFoldDB" id="A0A150PWL8"/>
<evidence type="ECO:0000256" key="1">
    <source>
        <dbReference type="SAM" id="SignalP"/>
    </source>
</evidence>
<protein>
    <recommendedName>
        <fullName evidence="4">Secreted protein</fullName>
    </recommendedName>
</protein>
<evidence type="ECO:0000313" key="2">
    <source>
        <dbReference type="EMBL" id="KYF60072.1"/>
    </source>
</evidence>
<keyword evidence="1" id="KW-0732">Signal</keyword>
<evidence type="ECO:0008006" key="4">
    <source>
        <dbReference type="Google" id="ProtNLM"/>
    </source>
</evidence>
<reference evidence="2 3" key="1">
    <citation type="submission" date="2014-02" db="EMBL/GenBank/DDBJ databases">
        <title>The small core and large imbalanced accessory genome model reveals a collaborative survival strategy of Sorangium cellulosum strains in nature.</title>
        <authorList>
            <person name="Han K."/>
            <person name="Peng R."/>
            <person name="Blom J."/>
            <person name="Li Y.-Z."/>
        </authorList>
    </citation>
    <scope>NUCLEOTIDE SEQUENCE [LARGE SCALE GENOMIC DNA]</scope>
    <source>
        <strain evidence="2 3">So0157-18</strain>
    </source>
</reference>
<organism evidence="2 3">
    <name type="scientific">Sorangium cellulosum</name>
    <name type="common">Polyangium cellulosum</name>
    <dbReference type="NCBI Taxonomy" id="56"/>
    <lineage>
        <taxon>Bacteria</taxon>
        <taxon>Pseudomonadati</taxon>
        <taxon>Myxococcota</taxon>
        <taxon>Polyangia</taxon>
        <taxon>Polyangiales</taxon>
        <taxon>Polyangiaceae</taxon>
        <taxon>Sorangium</taxon>
    </lineage>
</organism>
<sequence length="396" mass="43333">MKIRVLSIVAGAACVVGSAGAAHADVAPPPACRAAASEGPVFTQNKRLCYETLAARGSYQEIVDLIEVETLGLAPQERYFLGMAYFGLSNRTGADSLRCHAAVRASALLEAFLTEQQVLYRQQHSFGTSDDMKYTYHATKMVAALEAVKGCEESSHTPASLERYGRRYAVGRLRGLFYETSGPDALRDGFDEKMTQLGDQMKAFVATASSVETRYGLNLTEIDVGRQYLFGIRDRINGLFGAEAVKVAAQPVGGDESFPSFVYDATWKAQILGTIGAKTTRFTDLLLPEKRGEIAIIEAEIIAAIGGLSMEDYVSRKERTVIELRDLSTSLILGTNFWTAMEAPERAGRAALDDALAKPNRNELARTAAHVETLWQEGMAKYCNPSRPAWYCRRTP</sequence>
<feature type="chain" id="PRO_5007566318" description="Secreted protein" evidence="1">
    <location>
        <begin position="22"/>
        <end position="396"/>
    </location>
</feature>
<accession>A0A150PWL8</accession>
<dbReference type="Proteomes" id="UP000075604">
    <property type="component" value="Unassembled WGS sequence"/>
</dbReference>
<comment type="caution">
    <text evidence="2">The sequence shown here is derived from an EMBL/GenBank/DDBJ whole genome shotgun (WGS) entry which is preliminary data.</text>
</comment>
<dbReference type="EMBL" id="JELX01001079">
    <property type="protein sequence ID" value="KYF60072.1"/>
    <property type="molecule type" value="Genomic_DNA"/>
</dbReference>
<evidence type="ECO:0000313" key="3">
    <source>
        <dbReference type="Proteomes" id="UP000075604"/>
    </source>
</evidence>
<name>A0A150PWL8_SORCE</name>
<gene>
    <name evidence="2" type="ORF">BE04_36190</name>
</gene>
<feature type="signal peptide" evidence="1">
    <location>
        <begin position="1"/>
        <end position="21"/>
    </location>
</feature>